<dbReference type="PATRIC" id="fig|1072256.5.peg.1497"/>
<dbReference type="RefSeq" id="WP_047259908.1">
    <property type="nucleotide sequence ID" value="NZ_CP011546.1"/>
</dbReference>
<sequence length="452" mass="49883">MHQLHTPATATLRGRLSSAGFIVVLVCLAVATVWVIAGNLQPELLRPSQGDYVMDHLTGEFGRRPDEFSLFGLPMDFMCYWMAGRSLLSGHDVWETAYHVYNGNGVILELPFTYPPIAALFFALWALIPLEISSTLWQVVSLLLWGWIVYASLGLMRLSEARRLVVTPLVTVASFLLFPVWGSFYWGQVNVAIMALILVDFYRPAHRESRFAGVGVGLAAAIKLHPAFFGLLFLAQKRYRAAVTSAVTFFAVSIVSSLVVPGGLRYWVDIMLDTNRFDGIKNATSQSILVVLKRDYGMQSPTLWLVLSAVLTLLCFFALRVLVKRGQIVAACALTGLVMCLVSPFAWYHYYLWLLPLAIAVVGAALMSFERRVTGERPLLLAAGALAILTASLAILLPYMGADYGLSVDLHDQIRVDSPEENTGLWTWWSLALAVGVSVGSIAFPPIRAPRR</sequence>
<feature type="transmembrane region" description="Helical" evidence="8">
    <location>
        <begin position="20"/>
        <end position="40"/>
    </location>
</feature>
<dbReference type="STRING" id="1072256.CUTER_07570"/>
<dbReference type="OrthoDB" id="9774600at2"/>
<feature type="transmembrane region" description="Helical" evidence="8">
    <location>
        <begin position="136"/>
        <end position="156"/>
    </location>
</feature>
<evidence type="ECO:0000256" key="8">
    <source>
        <dbReference type="SAM" id="Phobius"/>
    </source>
</evidence>
<evidence type="ECO:0000313" key="9">
    <source>
        <dbReference type="EMBL" id="AKK11503.1"/>
    </source>
</evidence>
<evidence type="ECO:0000256" key="2">
    <source>
        <dbReference type="ARBA" id="ARBA00022475"/>
    </source>
</evidence>
<reference evidence="9 10" key="1">
    <citation type="journal article" date="2015" name="Genome Announc.">
        <title>Virulence Factor Genes Detected in the Complete Genome Sequence of Corynebacterium uterequi DSM 45634, Isolated from the Uterus of a Maiden Mare.</title>
        <authorList>
            <person name="Ruckert C."/>
            <person name="Kriete M."/>
            <person name="Jaenicke S."/>
            <person name="Winkler A."/>
            <person name="Tauch A."/>
        </authorList>
    </citation>
    <scope>NUCLEOTIDE SEQUENCE [LARGE SCALE GENOMIC DNA]</scope>
    <source>
        <strain evidence="9 10">DSM 45634</strain>
    </source>
</reference>
<protein>
    <submittedName>
        <fullName evidence="9">Putative DUF2029 family protein</fullName>
    </submittedName>
</protein>
<evidence type="ECO:0000256" key="3">
    <source>
        <dbReference type="ARBA" id="ARBA00022679"/>
    </source>
</evidence>
<dbReference type="GO" id="GO:0016758">
    <property type="term" value="F:hexosyltransferase activity"/>
    <property type="evidence" value="ECO:0007669"/>
    <property type="project" value="InterPro"/>
</dbReference>
<keyword evidence="4 8" id="KW-0812">Transmembrane</keyword>
<dbReference type="GO" id="GO:0005886">
    <property type="term" value="C:plasma membrane"/>
    <property type="evidence" value="ECO:0007669"/>
    <property type="project" value="UniProtKB-SubCell"/>
</dbReference>
<dbReference type="InterPro" id="IPR018584">
    <property type="entry name" value="GT87"/>
</dbReference>
<proteinExistence type="inferred from homology"/>
<feature type="transmembrane region" description="Helical" evidence="8">
    <location>
        <begin position="379"/>
        <end position="400"/>
    </location>
</feature>
<evidence type="ECO:0000256" key="5">
    <source>
        <dbReference type="ARBA" id="ARBA00022989"/>
    </source>
</evidence>
<feature type="transmembrane region" description="Helical" evidence="8">
    <location>
        <begin position="211"/>
        <end position="234"/>
    </location>
</feature>
<comment type="subcellular location">
    <subcellularLocation>
        <location evidence="1">Cell membrane</location>
        <topology evidence="1">Multi-pass membrane protein</topology>
    </subcellularLocation>
</comment>
<gene>
    <name evidence="9" type="ORF">CUTER_07570</name>
</gene>
<comment type="similarity">
    <text evidence="7">Belongs to the glycosyltransferase 87 family.</text>
</comment>
<evidence type="ECO:0000313" key="10">
    <source>
        <dbReference type="Proteomes" id="UP000035548"/>
    </source>
</evidence>
<feature type="transmembrane region" description="Helical" evidence="8">
    <location>
        <begin position="246"/>
        <end position="268"/>
    </location>
</feature>
<feature type="transmembrane region" description="Helical" evidence="8">
    <location>
        <begin position="112"/>
        <end position="130"/>
    </location>
</feature>
<feature type="transmembrane region" description="Helical" evidence="8">
    <location>
        <begin position="426"/>
        <end position="447"/>
    </location>
</feature>
<dbReference type="Pfam" id="PF09594">
    <property type="entry name" value="GT87"/>
    <property type="match status" value="1"/>
</dbReference>
<feature type="transmembrane region" description="Helical" evidence="8">
    <location>
        <begin position="168"/>
        <end position="199"/>
    </location>
</feature>
<dbReference type="AlphaFoldDB" id="A0A0G3HHU2"/>
<dbReference type="KEGG" id="cut:CUTER_07570"/>
<keyword evidence="6 8" id="KW-0472">Membrane</keyword>
<keyword evidence="10" id="KW-1185">Reference proteome</keyword>
<keyword evidence="2" id="KW-1003">Cell membrane</keyword>
<dbReference type="EMBL" id="CP011546">
    <property type="protein sequence ID" value="AKK11503.1"/>
    <property type="molecule type" value="Genomic_DNA"/>
</dbReference>
<feature type="transmembrane region" description="Helical" evidence="8">
    <location>
        <begin position="302"/>
        <end position="323"/>
    </location>
</feature>
<organism evidence="9 10">
    <name type="scientific">Corynebacterium uterequi</name>
    <dbReference type="NCBI Taxonomy" id="1072256"/>
    <lineage>
        <taxon>Bacteria</taxon>
        <taxon>Bacillati</taxon>
        <taxon>Actinomycetota</taxon>
        <taxon>Actinomycetes</taxon>
        <taxon>Mycobacteriales</taxon>
        <taxon>Corynebacteriaceae</taxon>
        <taxon>Corynebacterium</taxon>
    </lineage>
</organism>
<keyword evidence="3" id="KW-0808">Transferase</keyword>
<evidence type="ECO:0000256" key="4">
    <source>
        <dbReference type="ARBA" id="ARBA00022692"/>
    </source>
</evidence>
<feature type="transmembrane region" description="Helical" evidence="8">
    <location>
        <begin position="351"/>
        <end position="367"/>
    </location>
</feature>
<evidence type="ECO:0000256" key="7">
    <source>
        <dbReference type="ARBA" id="ARBA00024033"/>
    </source>
</evidence>
<evidence type="ECO:0000256" key="6">
    <source>
        <dbReference type="ARBA" id="ARBA00023136"/>
    </source>
</evidence>
<reference evidence="10" key="2">
    <citation type="submission" date="2015-05" db="EMBL/GenBank/DDBJ databases">
        <title>Complete genome sequence of Corynebacterium uterequi DSM 45634, isolated from the uterus of a maiden mare.</title>
        <authorList>
            <person name="Ruckert C."/>
            <person name="Albersmeier A."/>
            <person name="Winkler A."/>
            <person name="Tauch A."/>
        </authorList>
    </citation>
    <scope>NUCLEOTIDE SEQUENCE [LARGE SCALE GENOMIC DNA]</scope>
    <source>
        <strain evidence="10">DSM 45634</strain>
    </source>
</reference>
<keyword evidence="5 8" id="KW-1133">Transmembrane helix</keyword>
<dbReference type="Proteomes" id="UP000035548">
    <property type="component" value="Chromosome"/>
</dbReference>
<evidence type="ECO:0000256" key="1">
    <source>
        <dbReference type="ARBA" id="ARBA00004651"/>
    </source>
</evidence>
<name>A0A0G3HHU2_9CORY</name>
<accession>A0A0G3HHU2</accession>
<feature type="transmembrane region" description="Helical" evidence="8">
    <location>
        <begin position="328"/>
        <end position="345"/>
    </location>
</feature>